<evidence type="ECO:0000313" key="3">
    <source>
        <dbReference type="Proteomes" id="UP000015354"/>
    </source>
</evidence>
<feature type="compositionally biased region" description="Low complexity" evidence="1">
    <location>
        <begin position="246"/>
        <end position="260"/>
    </location>
</feature>
<name>S9V679_9TRYP</name>
<gene>
    <name evidence="2" type="ORF">STCU_09926</name>
</gene>
<feature type="compositionally biased region" description="Polar residues" evidence="1">
    <location>
        <begin position="221"/>
        <end position="237"/>
    </location>
</feature>
<sequence length="301" mass="31644">MPMDRKRPTIPLLPSLKAAATGQQRVQPSVTAYLPAGDVCTVYGSGSSHRKGSRPRGCGGCRRASSASPSGTAVLSPAALAAAARPFSSCADSQPEAIHAVTDDSSVDFLSPLSDVVSEQLWATFSLSVTGPWRAAGDLQRPKTAETAERRCRGGGGARAEAACPASVPTPHHCHLQCCGGLASPADPPLKKSQCSSGGETPELDGAIMLPGISLMKAVSDQKTGTDGSLQSVTPSKESSDRDFASILLTSRNRTRSSSIETPPPQGELSTDDDNSFQDLRLLSRKMWREKKVSFSEELQH</sequence>
<reference evidence="2 3" key="1">
    <citation type="journal article" date="2013" name="PLoS ONE">
        <title>Predicting the Proteins of Angomonas deanei, Strigomonas culicis and Their Respective Endosymbionts Reveals New Aspects of the Trypanosomatidae Family.</title>
        <authorList>
            <person name="Motta M.C."/>
            <person name="Martins A.C."/>
            <person name="de Souza S.S."/>
            <person name="Catta-Preta C.M."/>
            <person name="Silva R."/>
            <person name="Klein C.C."/>
            <person name="de Almeida L.G."/>
            <person name="de Lima Cunha O."/>
            <person name="Ciapina L.P."/>
            <person name="Brocchi M."/>
            <person name="Colabardini A.C."/>
            <person name="de Araujo Lima B."/>
            <person name="Machado C.R."/>
            <person name="de Almeida Soares C.M."/>
            <person name="Probst C.M."/>
            <person name="de Menezes C.B."/>
            <person name="Thompson C.E."/>
            <person name="Bartholomeu D.C."/>
            <person name="Gradia D.F."/>
            <person name="Pavoni D.P."/>
            <person name="Grisard E.C."/>
            <person name="Fantinatti-Garboggini F."/>
            <person name="Marchini F.K."/>
            <person name="Rodrigues-Luiz G.F."/>
            <person name="Wagner G."/>
            <person name="Goldman G.H."/>
            <person name="Fietto J.L."/>
            <person name="Elias M.C."/>
            <person name="Goldman M.H."/>
            <person name="Sagot M.F."/>
            <person name="Pereira M."/>
            <person name="Stoco P.H."/>
            <person name="de Mendonca-Neto R.P."/>
            <person name="Teixeira S.M."/>
            <person name="Maciel T.E."/>
            <person name="de Oliveira Mendes T.A."/>
            <person name="Urmenyi T.P."/>
            <person name="de Souza W."/>
            <person name="Schenkman S."/>
            <person name="de Vasconcelos A.T."/>
        </authorList>
    </citation>
    <scope>NUCLEOTIDE SEQUENCE [LARGE SCALE GENOMIC DNA]</scope>
</reference>
<organism evidence="2 3">
    <name type="scientific">Strigomonas culicis</name>
    <dbReference type="NCBI Taxonomy" id="28005"/>
    <lineage>
        <taxon>Eukaryota</taxon>
        <taxon>Discoba</taxon>
        <taxon>Euglenozoa</taxon>
        <taxon>Kinetoplastea</taxon>
        <taxon>Metakinetoplastina</taxon>
        <taxon>Trypanosomatida</taxon>
        <taxon>Trypanosomatidae</taxon>
        <taxon>Strigomonadinae</taxon>
        <taxon>Strigomonas</taxon>
    </lineage>
</organism>
<comment type="caution">
    <text evidence="2">The sequence shown here is derived from an EMBL/GenBank/DDBJ whole genome shotgun (WGS) entry which is preliminary data.</text>
</comment>
<proteinExistence type="predicted"/>
<dbReference type="EMBL" id="ATMH01009925">
    <property type="protein sequence ID" value="EPY18420.1"/>
    <property type="molecule type" value="Genomic_DNA"/>
</dbReference>
<dbReference type="AlphaFoldDB" id="S9V679"/>
<protein>
    <submittedName>
        <fullName evidence="2">Uncharacterized protein</fullName>
    </submittedName>
</protein>
<feature type="region of interest" description="Disordered" evidence="1">
    <location>
        <begin position="44"/>
        <end position="71"/>
    </location>
</feature>
<keyword evidence="3" id="KW-1185">Reference proteome</keyword>
<accession>S9V679</accession>
<evidence type="ECO:0000313" key="2">
    <source>
        <dbReference type="EMBL" id="EPY18420.1"/>
    </source>
</evidence>
<feature type="region of interest" description="Disordered" evidence="1">
    <location>
        <begin position="220"/>
        <end position="276"/>
    </location>
</feature>
<evidence type="ECO:0000256" key="1">
    <source>
        <dbReference type="SAM" id="MobiDB-lite"/>
    </source>
</evidence>
<dbReference type="Proteomes" id="UP000015354">
    <property type="component" value="Unassembled WGS sequence"/>
</dbReference>